<feature type="domain" description="PLD phosphodiesterase" evidence="13">
    <location>
        <begin position="115"/>
        <end position="146"/>
    </location>
</feature>
<evidence type="ECO:0000256" key="11">
    <source>
        <dbReference type="ARBA" id="ARBA00029594"/>
    </source>
</evidence>
<dbReference type="CDD" id="cd09170">
    <property type="entry name" value="PLDc_Nuc"/>
    <property type="match status" value="1"/>
</dbReference>
<comment type="caution">
    <text evidence="14">The sequence shown here is derived from an EMBL/GenBank/DDBJ whole genome shotgun (WGS) entry which is preliminary data.</text>
</comment>
<evidence type="ECO:0000256" key="9">
    <source>
        <dbReference type="ARBA" id="ARBA00022963"/>
    </source>
</evidence>
<evidence type="ECO:0000313" key="14">
    <source>
        <dbReference type="EMBL" id="KAB7740377.1"/>
    </source>
</evidence>
<dbReference type="GO" id="GO:0016891">
    <property type="term" value="F:RNA endonuclease activity producing 5'-phosphomonoesters, hydrolytic mechanism"/>
    <property type="evidence" value="ECO:0007669"/>
    <property type="project" value="TreeGrafter"/>
</dbReference>
<name>A0A6N6VJI9_9HYPH</name>
<keyword evidence="15" id="KW-1185">Reference proteome</keyword>
<keyword evidence="12" id="KW-0732">Signal</keyword>
<evidence type="ECO:0000313" key="15">
    <source>
        <dbReference type="Proteomes" id="UP000468901"/>
    </source>
</evidence>
<dbReference type="PANTHER" id="PTHR43856:SF1">
    <property type="entry name" value="MITOCHONDRIAL CARDIOLIPIN HYDROLASE"/>
    <property type="match status" value="1"/>
</dbReference>
<keyword evidence="7" id="KW-0964">Secreted</keyword>
<dbReference type="InterPro" id="IPR025202">
    <property type="entry name" value="PLD-like_dom"/>
</dbReference>
<evidence type="ECO:0000256" key="1">
    <source>
        <dbReference type="ARBA" id="ARBA00000798"/>
    </source>
</evidence>
<keyword evidence="8" id="KW-0378">Hydrolase</keyword>
<keyword evidence="10" id="KW-0443">Lipid metabolism</keyword>
<evidence type="ECO:0000256" key="10">
    <source>
        <dbReference type="ARBA" id="ARBA00023098"/>
    </source>
</evidence>
<dbReference type="AlphaFoldDB" id="A0A6N6VJI9"/>
<dbReference type="Proteomes" id="UP000468901">
    <property type="component" value="Unassembled WGS sequence"/>
</dbReference>
<protein>
    <recommendedName>
        <fullName evidence="6">Phospholipase D</fullName>
        <ecNumber evidence="5">3.1.4.4</ecNumber>
    </recommendedName>
    <alternativeName>
        <fullName evidence="11">Choline phosphatase</fullName>
    </alternativeName>
</protein>
<dbReference type="Pfam" id="PF13091">
    <property type="entry name" value="PLDc_2"/>
    <property type="match status" value="1"/>
</dbReference>
<evidence type="ECO:0000256" key="8">
    <source>
        <dbReference type="ARBA" id="ARBA00022801"/>
    </source>
</evidence>
<comment type="catalytic activity">
    <reaction evidence="1">
        <text>a 1,2-diacyl-sn-glycero-3-phosphocholine + H2O = a 1,2-diacyl-sn-glycero-3-phosphate + choline + H(+)</text>
        <dbReference type="Rhea" id="RHEA:14445"/>
        <dbReference type="ChEBI" id="CHEBI:15354"/>
        <dbReference type="ChEBI" id="CHEBI:15377"/>
        <dbReference type="ChEBI" id="CHEBI:15378"/>
        <dbReference type="ChEBI" id="CHEBI:57643"/>
        <dbReference type="ChEBI" id="CHEBI:58608"/>
        <dbReference type="EC" id="3.1.4.4"/>
    </reaction>
</comment>
<accession>A0A6N6VJI9</accession>
<dbReference type="InterPro" id="IPR051406">
    <property type="entry name" value="PLD_domain"/>
</dbReference>
<evidence type="ECO:0000259" key="13">
    <source>
        <dbReference type="PROSITE" id="PS50035"/>
    </source>
</evidence>
<dbReference type="GO" id="GO:0005576">
    <property type="term" value="C:extracellular region"/>
    <property type="evidence" value="ECO:0007669"/>
    <property type="project" value="UniProtKB-SubCell"/>
</dbReference>
<feature type="chain" id="PRO_5027026015" description="Phospholipase D" evidence="12">
    <location>
        <begin position="22"/>
        <end position="190"/>
    </location>
</feature>
<sequence length="190" mass="20447">MHAKWARATMAIVVLWSPVSADELRPFQSGAAYRVCFTPGMDCEGMIVAAIASAKHTIKVQAYSFTSAPIANAIAEASERGVEVLAIVDKSQRTARYTGATFLANAHIPVLVDVKPKIAHNKVVIIDKGDARPIVLTGSFNFTKAAQRSNAENVIEIVGNRNVAAAHAANFMSRKAVSVPYELRQGTRIN</sequence>
<dbReference type="PROSITE" id="PS50035">
    <property type="entry name" value="PLD"/>
    <property type="match status" value="1"/>
</dbReference>
<reference evidence="14 15" key="1">
    <citation type="submission" date="2019-09" db="EMBL/GenBank/DDBJ databases">
        <title>Parvibaculum sedimenti sp. nov., isolated from sediment.</title>
        <authorList>
            <person name="Wang Y."/>
        </authorList>
    </citation>
    <scope>NUCLEOTIDE SEQUENCE [LARGE SCALE GENOMIC DNA]</scope>
    <source>
        <strain evidence="14 15">HXT-9</strain>
    </source>
</reference>
<evidence type="ECO:0000256" key="4">
    <source>
        <dbReference type="ARBA" id="ARBA00008664"/>
    </source>
</evidence>
<comment type="similarity">
    <text evidence="4">Belongs to the phospholipase D family.</text>
</comment>
<dbReference type="Gene3D" id="3.30.870.10">
    <property type="entry name" value="Endonuclease Chain A"/>
    <property type="match status" value="1"/>
</dbReference>
<evidence type="ECO:0000256" key="3">
    <source>
        <dbReference type="ARBA" id="ARBA00004613"/>
    </source>
</evidence>
<dbReference type="GO" id="GO:0006793">
    <property type="term" value="P:phosphorus metabolic process"/>
    <property type="evidence" value="ECO:0007669"/>
    <property type="project" value="UniProtKB-ARBA"/>
</dbReference>
<evidence type="ECO:0000256" key="6">
    <source>
        <dbReference type="ARBA" id="ARBA00018392"/>
    </source>
</evidence>
<comment type="function">
    <text evidence="2">Could be a virulence factor.</text>
</comment>
<dbReference type="GO" id="GO:0016042">
    <property type="term" value="P:lipid catabolic process"/>
    <property type="evidence" value="ECO:0007669"/>
    <property type="project" value="UniProtKB-KW"/>
</dbReference>
<keyword evidence="9" id="KW-0442">Lipid degradation</keyword>
<dbReference type="GO" id="GO:0004630">
    <property type="term" value="F:phospholipase D activity"/>
    <property type="evidence" value="ECO:0007669"/>
    <property type="project" value="UniProtKB-EC"/>
</dbReference>
<dbReference type="SUPFAM" id="SSF56024">
    <property type="entry name" value="Phospholipase D/nuclease"/>
    <property type="match status" value="1"/>
</dbReference>
<comment type="subcellular location">
    <subcellularLocation>
        <location evidence="3">Secreted</location>
    </subcellularLocation>
</comment>
<gene>
    <name evidence="14" type="ORF">F2P47_07545</name>
</gene>
<dbReference type="PANTHER" id="PTHR43856">
    <property type="entry name" value="CARDIOLIPIN HYDROLASE"/>
    <property type="match status" value="1"/>
</dbReference>
<proteinExistence type="inferred from homology"/>
<dbReference type="InterPro" id="IPR001736">
    <property type="entry name" value="PLipase_D/transphosphatidylase"/>
</dbReference>
<feature type="signal peptide" evidence="12">
    <location>
        <begin position="1"/>
        <end position="21"/>
    </location>
</feature>
<evidence type="ECO:0000256" key="2">
    <source>
        <dbReference type="ARBA" id="ARBA00003145"/>
    </source>
</evidence>
<dbReference type="EC" id="3.1.4.4" evidence="5"/>
<organism evidence="14 15">
    <name type="scientific">Parvibaculum sedimenti</name>
    <dbReference type="NCBI Taxonomy" id="2608632"/>
    <lineage>
        <taxon>Bacteria</taxon>
        <taxon>Pseudomonadati</taxon>
        <taxon>Pseudomonadota</taxon>
        <taxon>Alphaproteobacteria</taxon>
        <taxon>Hyphomicrobiales</taxon>
        <taxon>Parvibaculaceae</taxon>
        <taxon>Parvibaculum</taxon>
    </lineage>
</organism>
<evidence type="ECO:0000256" key="7">
    <source>
        <dbReference type="ARBA" id="ARBA00022525"/>
    </source>
</evidence>
<evidence type="ECO:0000256" key="5">
    <source>
        <dbReference type="ARBA" id="ARBA00012027"/>
    </source>
</evidence>
<dbReference type="EMBL" id="WESC01000006">
    <property type="protein sequence ID" value="KAB7740377.1"/>
    <property type="molecule type" value="Genomic_DNA"/>
</dbReference>
<evidence type="ECO:0000256" key="12">
    <source>
        <dbReference type="SAM" id="SignalP"/>
    </source>
</evidence>